<dbReference type="OrthoDB" id="9855247at2"/>
<evidence type="ECO:0000313" key="2">
    <source>
        <dbReference type="Proteomes" id="UP000297866"/>
    </source>
</evidence>
<proteinExistence type="predicted"/>
<organism evidence="1 2">
    <name type="scientific">Cryobacterium tagatosivorans</name>
    <dbReference type="NCBI Taxonomy" id="1259199"/>
    <lineage>
        <taxon>Bacteria</taxon>
        <taxon>Bacillati</taxon>
        <taxon>Actinomycetota</taxon>
        <taxon>Actinomycetes</taxon>
        <taxon>Micrococcales</taxon>
        <taxon>Microbacteriaceae</taxon>
        <taxon>Cryobacterium</taxon>
    </lineage>
</organism>
<name>A0A4R8UEA6_9MICO</name>
<evidence type="ECO:0000313" key="1">
    <source>
        <dbReference type="EMBL" id="TFB48702.1"/>
    </source>
</evidence>
<keyword evidence="2" id="KW-1185">Reference proteome</keyword>
<gene>
    <name evidence="1" type="ORF">E3O23_12850</name>
</gene>
<dbReference type="RefSeq" id="WP_134491589.1">
    <property type="nucleotide sequence ID" value="NZ_SOEZ01000061.1"/>
</dbReference>
<dbReference type="AlphaFoldDB" id="A0A4R8UEA6"/>
<dbReference type="Proteomes" id="UP000297866">
    <property type="component" value="Unassembled WGS sequence"/>
</dbReference>
<reference evidence="1 2" key="1">
    <citation type="submission" date="2019-03" db="EMBL/GenBank/DDBJ databases">
        <title>Genomics of glacier-inhabiting Cryobacterium strains.</title>
        <authorList>
            <person name="Liu Q."/>
            <person name="Xin Y.-H."/>
        </authorList>
    </citation>
    <scope>NUCLEOTIDE SEQUENCE [LARGE SCALE GENOMIC DNA]</scope>
    <source>
        <strain evidence="1 2">Sr47</strain>
    </source>
</reference>
<sequence>MLTRRRNAWHSTTINQYFSTEPLFTDLAAAERAAEKRRERGTYFEIDAGPVLVCDLGDSSLVVSHLNTSQPFANWTAPRHLTEGDTPVTGLDLVKSFGELYFRDAESGWPLHAGQPTVIVGIVSSFSLSIDVGDAPFTVRRSEVEAGEMYFTEVRTDVIDTTAVARIAEELGRIVTMRNEPDNREPGEDYFLDGD</sequence>
<dbReference type="EMBL" id="SOEZ01000061">
    <property type="protein sequence ID" value="TFB48702.1"/>
    <property type="molecule type" value="Genomic_DNA"/>
</dbReference>
<comment type="caution">
    <text evidence="1">The sequence shown here is derived from an EMBL/GenBank/DDBJ whole genome shotgun (WGS) entry which is preliminary data.</text>
</comment>
<accession>A0A4R8UEA6</accession>
<protein>
    <submittedName>
        <fullName evidence="1">Uncharacterized protein</fullName>
    </submittedName>
</protein>